<evidence type="ECO:0000256" key="1">
    <source>
        <dbReference type="ARBA" id="ARBA00023002"/>
    </source>
</evidence>
<feature type="active site" evidence="4">
    <location>
        <position position="49"/>
    </location>
</feature>
<comment type="function">
    <text evidence="4">Has an important function as a repair enzyme for proteins that have been inactivated by oxidation. Catalyzes the reversible oxidation-reduction of methionine sulfoxide in proteins to methionine.</text>
</comment>
<proteinExistence type="inferred from homology"/>
<comment type="catalytic activity">
    <reaction evidence="2 4">
        <text>L-methionyl-[protein] + [thioredoxin]-disulfide + H2O = L-methionyl-(S)-S-oxide-[protein] + [thioredoxin]-dithiol</text>
        <dbReference type="Rhea" id="RHEA:14217"/>
        <dbReference type="Rhea" id="RHEA-COMP:10698"/>
        <dbReference type="Rhea" id="RHEA-COMP:10700"/>
        <dbReference type="Rhea" id="RHEA-COMP:12313"/>
        <dbReference type="Rhea" id="RHEA-COMP:12315"/>
        <dbReference type="ChEBI" id="CHEBI:15377"/>
        <dbReference type="ChEBI" id="CHEBI:16044"/>
        <dbReference type="ChEBI" id="CHEBI:29950"/>
        <dbReference type="ChEBI" id="CHEBI:44120"/>
        <dbReference type="ChEBI" id="CHEBI:50058"/>
        <dbReference type="EC" id="1.8.4.11"/>
    </reaction>
</comment>
<dbReference type="SUPFAM" id="SSF55068">
    <property type="entry name" value="Peptide methionine sulfoxide reductase"/>
    <property type="match status" value="1"/>
</dbReference>
<comment type="similarity">
    <text evidence="4">Belongs to the MsrA Met sulfoxide reductase family.</text>
</comment>
<dbReference type="AlphaFoldDB" id="A0A9D5Q4H1"/>
<gene>
    <name evidence="4 6" type="primary">msrA</name>
    <name evidence="6" type="ORF">GF339_03960</name>
</gene>
<dbReference type="EC" id="1.8.4.11" evidence="4"/>
<dbReference type="HAMAP" id="MF_01401">
    <property type="entry name" value="MsrA"/>
    <property type="match status" value="1"/>
</dbReference>
<keyword evidence="1 4" id="KW-0560">Oxidoreductase</keyword>
<comment type="catalytic activity">
    <reaction evidence="3 4">
        <text>[thioredoxin]-disulfide + L-methionine + H2O = L-methionine (S)-S-oxide + [thioredoxin]-dithiol</text>
        <dbReference type="Rhea" id="RHEA:19993"/>
        <dbReference type="Rhea" id="RHEA-COMP:10698"/>
        <dbReference type="Rhea" id="RHEA-COMP:10700"/>
        <dbReference type="ChEBI" id="CHEBI:15377"/>
        <dbReference type="ChEBI" id="CHEBI:29950"/>
        <dbReference type="ChEBI" id="CHEBI:50058"/>
        <dbReference type="ChEBI" id="CHEBI:57844"/>
        <dbReference type="ChEBI" id="CHEBI:58772"/>
        <dbReference type="EC" id="1.8.4.11"/>
    </reaction>
</comment>
<dbReference type="EMBL" id="WJJP01000120">
    <property type="protein sequence ID" value="MBD3323714.1"/>
    <property type="molecule type" value="Genomic_DNA"/>
</dbReference>
<organism evidence="6 7">
    <name type="scientific">candidate division KSB3 bacterium</name>
    <dbReference type="NCBI Taxonomy" id="2044937"/>
    <lineage>
        <taxon>Bacteria</taxon>
        <taxon>candidate division KSB3</taxon>
    </lineage>
</organism>
<dbReference type="Gene3D" id="3.30.1060.10">
    <property type="entry name" value="Peptide methionine sulphoxide reductase MsrA"/>
    <property type="match status" value="1"/>
</dbReference>
<sequence length="212" mass="24128">MRRTPLPTLLTGIVLSILLIAYIGLVTMGAAAQQTGEEDLAKATFAGGCFWCMEPPYDDLEGVVSTTSGYIGGHKDNPTYEEVSAGITGHAEAVEVLYDPSQVSYQELLDVFWRNIDPTVKDKQFCDHGDQYRTAIFYHNDEQKRLAEASKQALIDSQRFDQVYTEIVPATTFYAAEEYHQDYYQKNPLRYKFYRHACGRDERLEELWGETP</sequence>
<dbReference type="GO" id="GO:0008113">
    <property type="term" value="F:peptide-methionine (S)-S-oxide reductase activity"/>
    <property type="evidence" value="ECO:0007669"/>
    <property type="project" value="UniProtKB-UniRule"/>
</dbReference>
<dbReference type="InterPro" id="IPR036509">
    <property type="entry name" value="Met_Sox_Rdtase_MsrA_sf"/>
</dbReference>
<name>A0A9D5Q4H1_9BACT</name>
<evidence type="ECO:0000313" key="7">
    <source>
        <dbReference type="Proteomes" id="UP000649604"/>
    </source>
</evidence>
<dbReference type="NCBIfam" id="TIGR00401">
    <property type="entry name" value="msrA"/>
    <property type="match status" value="1"/>
</dbReference>
<dbReference type="PANTHER" id="PTHR43774">
    <property type="entry name" value="PEPTIDE METHIONINE SULFOXIDE REDUCTASE"/>
    <property type="match status" value="1"/>
</dbReference>
<evidence type="ECO:0000259" key="5">
    <source>
        <dbReference type="Pfam" id="PF01625"/>
    </source>
</evidence>
<evidence type="ECO:0000256" key="4">
    <source>
        <dbReference type="HAMAP-Rule" id="MF_01401"/>
    </source>
</evidence>
<reference evidence="6" key="1">
    <citation type="submission" date="2019-11" db="EMBL/GenBank/DDBJ databases">
        <title>Microbial mats filling the niche in hypersaline microbial mats.</title>
        <authorList>
            <person name="Wong H.L."/>
            <person name="Macleod F.I."/>
            <person name="White R.A. III"/>
            <person name="Burns B.P."/>
        </authorList>
    </citation>
    <scope>NUCLEOTIDE SEQUENCE</scope>
    <source>
        <strain evidence="6">Rbin_158</strain>
    </source>
</reference>
<evidence type="ECO:0000313" key="6">
    <source>
        <dbReference type="EMBL" id="MBD3323714.1"/>
    </source>
</evidence>
<protein>
    <recommendedName>
        <fullName evidence="4">Peptide methionine sulfoxide reductase MsrA</fullName>
        <shortName evidence="4">Protein-methionine-S-oxide reductase</shortName>
        <ecNumber evidence="4">1.8.4.11</ecNumber>
    </recommendedName>
    <alternativeName>
        <fullName evidence="4">Peptide-methionine (S)-S-oxide reductase</fullName>
        <shortName evidence="4">Peptide Met(O) reductase</shortName>
    </alternativeName>
</protein>
<dbReference type="Proteomes" id="UP000649604">
    <property type="component" value="Unassembled WGS sequence"/>
</dbReference>
<accession>A0A9D5Q4H1</accession>
<dbReference type="InterPro" id="IPR002569">
    <property type="entry name" value="Met_Sox_Rdtase_MsrA_dom"/>
</dbReference>
<dbReference type="Pfam" id="PF01625">
    <property type="entry name" value="PMSR"/>
    <property type="match status" value="1"/>
</dbReference>
<evidence type="ECO:0000256" key="2">
    <source>
        <dbReference type="ARBA" id="ARBA00047806"/>
    </source>
</evidence>
<feature type="domain" description="Peptide methionine sulphoxide reductase MsrA" evidence="5">
    <location>
        <begin position="42"/>
        <end position="192"/>
    </location>
</feature>
<comment type="caution">
    <text evidence="6">The sequence shown here is derived from an EMBL/GenBank/DDBJ whole genome shotgun (WGS) entry which is preliminary data.</text>
</comment>
<dbReference type="PANTHER" id="PTHR43774:SF1">
    <property type="entry name" value="PEPTIDE METHIONINE SULFOXIDE REDUCTASE MSRA 2"/>
    <property type="match status" value="1"/>
</dbReference>
<evidence type="ECO:0000256" key="3">
    <source>
        <dbReference type="ARBA" id="ARBA00048782"/>
    </source>
</evidence>